<proteinExistence type="predicted"/>
<keyword evidence="3" id="KW-1185">Reference proteome</keyword>
<evidence type="ECO:0000313" key="2">
    <source>
        <dbReference type="EMBL" id="MBC9180306.1"/>
    </source>
</evidence>
<reference evidence="2 3" key="1">
    <citation type="journal article" date="2009" name="Int. J. Syst. Evol. Microbiol.">
        <title>Transfer of Teichococcus ludipueritiae and Muricoccus roseus to the genus Roseomonas, as Roseomonas ludipueritiae comb. nov. and Roseomonas rosea comb. nov., respectively, and emended description of the genus Roseomonas.</title>
        <authorList>
            <person name="Sanchez-Porro C."/>
            <person name="Gallego V."/>
            <person name="Busse H.J."/>
            <person name="Kampfer P."/>
            <person name="Ventosa A."/>
        </authorList>
    </citation>
    <scope>NUCLEOTIDE SEQUENCE [LARGE SCALE GENOMIC DNA]</scope>
    <source>
        <strain evidence="2 3">DSM 14915</strain>
    </source>
</reference>
<sequence length="47" mass="4889">MPRLLPLFFALLLATAARAEVAPEALRRGGEAAAAFARQVPPSTPAT</sequence>
<feature type="signal peptide" evidence="1">
    <location>
        <begin position="1"/>
        <end position="19"/>
    </location>
</feature>
<feature type="chain" id="PRO_5045796449" evidence="1">
    <location>
        <begin position="20"/>
        <end position="47"/>
    </location>
</feature>
<name>A0ABR7RFA9_9PROT</name>
<organism evidence="2 3">
    <name type="scientific">Pseudoroseomonas ludipueritiae</name>
    <dbReference type="NCBI Taxonomy" id="198093"/>
    <lineage>
        <taxon>Bacteria</taxon>
        <taxon>Pseudomonadati</taxon>
        <taxon>Pseudomonadota</taxon>
        <taxon>Alphaproteobacteria</taxon>
        <taxon>Acetobacterales</taxon>
        <taxon>Acetobacteraceae</taxon>
        <taxon>Pseudoroseomonas</taxon>
    </lineage>
</organism>
<dbReference type="Proteomes" id="UP000603940">
    <property type="component" value="Unassembled WGS sequence"/>
</dbReference>
<keyword evidence="1" id="KW-0732">Signal</keyword>
<accession>A0ABR7RFA9</accession>
<gene>
    <name evidence="2" type="ORF">IBL25_25500</name>
</gene>
<evidence type="ECO:0000313" key="3">
    <source>
        <dbReference type="Proteomes" id="UP000603940"/>
    </source>
</evidence>
<dbReference type="EMBL" id="JACTUZ010000279">
    <property type="protein sequence ID" value="MBC9180306.1"/>
    <property type="molecule type" value="Genomic_DNA"/>
</dbReference>
<protein>
    <submittedName>
        <fullName evidence="2">Uncharacterized protein</fullName>
    </submittedName>
</protein>
<evidence type="ECO:0000256" key="1">
    <source>
        <dbReference type="SAM" id="SignalP"/>
    </source>
</evidence>
<feature type="non-terminal residue" evidence="2">
    <location>
        <position position="47"/>
    </location>
</feature>
<comment type="caution">
    <text evidence="2">The sequence shown here is derived from an EMBL/GenBank/DDBJ whole genome shotgun (WGS) entry which is preliminary data.</text>
</comment>